<gene>
    <name evidence="1" type="ORF">AZE42_12152</name>
</gene>
<protein>
    <recommendedName>
        <fullName evidence="3">Methyltransferase type 11 domain-containing protein</fullName>
    </recommendedName>
</protein>
<dbReference type="Pfam" id="PF13489">
    <property type="entry name" value="Methyltransf_23"/>
    <property type="match status" value="1"/>
</dbReference>
<evidence type="ECO:0008006" key="3">
    <source>
        <dbReference type="Google" id="ProtNLM"/>
    </source>
</evidence>
<proteinExistence type="predicted"/>
<sequence length="228" mass="25673">MAPLWQSGVRPGCSSNHRHSPAFSCPMCGVSVIVAWMKAVNIRKALGAPHEHDIVLDIGAGHDHTIKHLEHSRVTKYFAIEPNVHMHAERRRAASAAGYSEDADTLLIQRCRRYFYLLFLPSRAKPALDTLIFILTIRSISSPRPTIYTLITEELKPGGQVLFYEHHRSVAYRSHVPYISPRKEVSDDAPWFSGLFGHRLATYLEVYLQDDEAECDSLKEIPVNGAVS</sequence>
<dbReference type="EMBL" id="LVVM01004162">
    <property type="protein sequence ID" value="OJA13430.1"/>
    <property type="molecule type" value="Genomic_DNA"/>
</dbReference>
<evidence type="ECO:0000313" key="1">
    <source>
        <dbReference type="EMBL" id="OJA13430.1"/>
    </source>
</evidence>
<comment type="caution">
    <text evidence="1">The sequence shown here is derived from an EMBL/GenBank/DDBJ whole genome shotgun (WGS) entry which is preliminary data.</text>
</comment>
<organism evidence="1 2">
    <name type="scientific">Rhizopogon vesiculosus</name>
    <dbReference type="NCBI Taxonomy" id="180088"/>
    <lineage>
        <taxon>Eukaryota</taxon>
        <taxon>Fungi</taxon>
        <taxon>Dikarya</taxon>
        <taxon>Basidiomycota</taxon>
        <taxon>Agaricomycotina</taxon>
        <taxon>Agaricomycetes</taxon>
        <taxon>Agaricomycetidae</taxon>
        <taxon>Boletales</taxon>
        <taxon>Suillineae</taxon>
        <taxon>Rhizopogonaceae</taxon>
        <taxon>Rhizopogon</taxon>
    </lineage>
</organism>
<dbReference type="Proteomes" id="UP000183567">
    <property type="component" value="Unassembled WGS sequence"/>
</dbReference>
<dbReference type="SUPFAM" id="SSF53335">
    <property type="entry name" value="S-adenosyl-L-methionine-dependent methyltransferases"/>
    <property type="match status" value="1"/>
</dbReference>
<dbReference type="InterPro" id="IPR029063">
    <property type="entry name" value="SAM-dependent_MTases_sf"/>
</dbReference>
<dbReference type="OrthoDB" id="540004at2759"/>
<name>A0A1J8PVY5_9AGAM</name>
<accession>A0A1J8PVY5</accession>
<keyword evidence="2" id="KW-1185">Reference proteome</keyword>
<reference evidence="1 2" key="1">
    <citation type="submission" date="2016-03" db="EMBL/GenBank/DDBJ databases">
        <title>Comparative genomics of the ectomycorrhizal sister species Rhizopogon vinicolor and Rhizopogon vesiculosus (Basidiomycota: Boletales) reveals a divergence of the mating type B locus.</title>
        <authorList>
            <person name="Mujic A.B."/>
            <person name="Kuo A."/>
            <person name="Tritt A."/>
            <person name="Lipzen A."/>
            <person name="Chen C."/>
            <person name="Johnson J."/>
            <person name="Sharma A."/>
            <person name="Barry K."/>
            <person name="Grigoriev I.V."/>
            <person name="Spatafora J.W."/>
        </authorList>
    </citation>
    <scope>NUCLEOTIDE SEQUENCE [LARGE SCALE GENOMIC DNA]</scope>
    <source>
        <strain evidence="1 2">AM-OR11-056</strain>
    </source>
</reference>
<dbReference type="STRING" id="180088.A0A1J8PVY5"/>
<evidence type="ECO:0000313" key="2">
    <source>
        <dbReference type="Proteomes" id="UP000183567"/>
    </source>
</evidence>
<dbReference type="AlphaFoldDB" id="A0A1J8PVY5"/>